<keyword evidence="9" id="KW-0234">DNA repair</keyword>
<evidence type="ECO:0000256" key="9">
    <source>
        <dbReference type="ARBA" id="ARBA00023204"/>
    </source>
</evidence>
<dbReference type="InterPro" id="IPR051536">
    <property type="entry name" value="UDG_Type-4/5"/>
</dbReference>
<evidence type="ECO:0000256" key="7">
    <source>
        <dbReference type="ARBA" id="ARBA00023004"/>
    </source>
</evidence>
<dbReference type="SMART" id="SM00986">
    <property type="entry name" value="UDG"/>
    <property type="match status" value="1"/>
</dbReference>
<dbReference type="NCBIfam" id="TIGR03914">
    <property type="entry name" value="UDG_fam_dom"/>
    <property type="match status" value="1"/>
</dbReference>
<evidence type="ECO:0000256" key="5">
    <source>
        <dbReference type="ARBA" id="ARBA00022763"/>
    </source>
</evidence>
<keyword evidence="7" id="KW-0408">Iron</keyword>
<keyword evidence="4" id="KW-0479">Metal-binding</keyword>
<evidence type="ECO:0000313" key="11">
    <source>
        <dbReference type="EMBL" id="NEX60010.1"/>
    </source>
</evidence>
<dbReference type="GO" id="GO:0051539">
    <property type="term" value="F:4 iron, 4 sulfur cluster binding"/>
    <property type="evidence" value="ECO:0007669"/>
    <property type="project" value="UniProtKB-KW"/>
</dbReference>
<gene>
    <name evidence="11" type="ORF">G3574_02865</name>
</gene>
<evidence type="ECO:0000256" key="2">
    <source>
        <dbReference type="ARBA" id="ARBA00019403"/>
    </source>
</evidence>
<dbReference type="SUPFAM" id="SSF52141">
    <property type="entry name" value="Uracil-DNA glycosylase-like"/>
    <property type="match status" value="1"/>
</dbReference>
<reference evidence="11 12" key="1">
    <citation type="submission" date="2020-02" db="EMBL/GenBank/DDBJ databases">
        <authorList>
            <person name="Kim M.K."/>
        </authorList>
    </citation>
    <scope>NUCLEOTIDE SEQUENCE [LARGE SCALE GENOMIC DNA]</scope>
    <source>
        <strain evidence="11 12">17J57-3</strain>
    </source>
</reference>
<dbReference type="RefSeq" id="WP_163960506.1">
    <property type="nucleotide sequence ID" value="NZ_JAAIVB010000010.1"/>
</dbReference>
<dbReference type="InterPro" id="IPR025404">
    <property type="entry name" value="DUF4130"/>
</dbReference>
<organism evidence="11 12">
    <name type="scientific">Noviherbaspirillum galbum</name>
    <dbReference type="NCBI Taxonomy" id="2709383"/>
    <lineage>
        <taxon>Bacteria</taxon>
        <taxon>Pseudomonadati</taxon>
        <taxon>Pseudomonadota</taxon>
        <taxon>Betaproteobacteria</taxon>
        <taxon>Burkholderiales</taxon>
        <taxon>Oxalobacteraceae</taxon>
        <taxon>Noviherbaspirillum</taxon>
    </lineage>
</organism>
<dbReference type="GO" id="GO:0046872">
    <property type="term" value="F:metal ion binding"/>
    <property type="evidence" value="ECO:0007669"/>
    <property type="project" value="UniProtKB-KW"/>
</dbReference>
<evidence type="ECO:0000313" key="12">
    <source>
        <dbReference type="Proteomes" id="UP000482155"/>
    </source>
</evidence>
<comment type="caution">
    <text evidence="11">The sequence shown here is derived from an EMBL/GenBank/DDBJ whole genome shotgun (WGS) entry which is preliminary data.</text>
</comment>
<evidence type="ECO:0000256" key="3">
    <source>
        <dbReference type="ARBA" id="ARBA00022485"/>
    </source>
</evidence>
<dbReference type="GO" id="GO:0097506">
    <property type="term" value="F:deaminated base DNA N-glycosylase activity"/>
    <property type="evidence" value="ECO:0007669"/>
    <property type="project" value="UniProtKB-ARBA"/>
</dbReference>
<dbReference type="AlphaFoldDB" id="A0A6B3SH91"/>
<dbReference type="InterPro" id="IPR036895">
    <property type="entry name" value="Uracil-DNA_glycosylase-like_sf"/>
</dbReference>
<protein>
    <recommendedName>
        <fullName evidence="2">Type-4 uracil-DNA glycosylase</fullName>
    </recommendedName>
</protein>
<dbReference type="PANTHER" id="PTHR33693">
    <property type="entry name" value="TYPE-5 URACIL-DNA GLYCOSYLASE"/>
    <property type="match status" value="1"/>
</dbReference>
<keyword evidence="12" id="KW-1185">Reference proteome</keyword>
<dbReference type="InterPro" id="IPR005273">
    <property type="entry name" value="Ura-DNA_glyco_family4"/>
</dbReference>
<sequence length="503" mass="55497">MNAAARTAMDAIVTTAPWEVATFDAWRAVARALLQRGVPPHAVQWRAPGQDGDLLDGIAPSGGWEARDAGDVMQASGIRLPRSLVVKLESASCFRAEDRWAFLYKIVWRWNRGEHEVVSEADIDGSRLHSMLKAIRREEHDMHAYVRFRERQEDAGPRFVAWYEPAHDVLPQVARHFAARMGNRSWMIATPDATAAWDGAQLELTGPVARGQQDIEDDGEALWLAYYRSIFNPSRLNEKLMQSHVPSRHWKNLPEGRVVPAMVADAATGARRVGQARTVGARAGAIIPITAERAAPLRPAATSLQDCRRCPLWQRATQAVDGQGNRAADVMLVGEQPGDQEDLQGKPFIGPAGQLLEEALARAALDRESLYLTNAVKHFKWEPRGKRRLHKSPAQQEVLACRHWLEQELREVGPRVVVALGSTALLSLVGSKNVKLTEVLGQALQHEGRWIVPIYHPAYVLRVPDPALKTRAMEVMVAGLALAKQLAGGDLPEPQEPAALAGI</sequence>
<evidence type="ECO:0000259" key="10">
    <source>
        <dbReference type="SMART" id="SM00986"/>
    </source>
</evidence>
<dbReference type="Pfam" id="PF03167">
    <property type="entry name" value="UDG"/>
    <property type="match status" value="1"/>
</dbReference>
<dbReference type="GO" id="GO:0006281">
    <property type="term" value="P:DNA repair"/>
    <property type="evidence" value="ECO:0007669"/>
    <property type="project" value="UniProtKB-KW"/>
</dbReference>
<dbReference type="NCBIfam" id="TIGR00758">
    <property type="entry name" value="UDG_fam4"/>
    <property type="match status" value="1"/>
</dbReference>
<dbReference type="Proteomes" id="UP000482155">
    <property type="component" value="Unassembled WGS sequence"/>
</dbReference>
<name>A0A6B3SH91_9BURK</name>
<keyword evidence="5" id="KW-0227">DNA damage</keyword>
<accession>A0A6B3SH91</accession>
<proteinExistence type="inferred from homology"/>
<dbReference type="InterPro" id="IPR023875">
    <property type="entry name" value="DNA_repair_put"/>
</dbReference>
<keyword evidence="3" id="KW-0004">4Fe-4S</keyword>
<dbReference type="SMART" id="SM00987">
    <property type="entry name" value="UreE_C"/>
    <property type="match status" value="1"/>
</dbReference>
<dbReference type="Gene3D" id="3.40.470.10">
    <property type="entry name" value="Uracil-DNA glycosylase-like domain"/>
    <property type="match status" value="1"/>
</dbReference>
<dbReference type="EMBL" id="JAAIVB010000010">
    <property type="protein sequence ID" value="NEX60010.1"/>
    <property type="molecule type" value="Genomic_DNA"/>
</dbReference>
<dbReference type="NCBIfam" id="TIGR03915">
    <property type="entry name" value="SAM_7_link_chp"/>
    <property type="match status" value="1"/>
</dbReference>
<keyword evidence="6" id="KW-0378">Hydrolase</keyword>
<evidence type="ECO:0000256" key="4">
    <source>
        <dbReference type="ARBA" id="ARBA00022723"/>
    </source>
</evidence>
<dbReference type="InterPro" id="IPR005122">
    <property type="entry name" value="Uracil-DNA_glycosylase-like"/>
</dbReference>
<dbReference type="CDD" id="cd10030">
    <property type="entry name" value="UDG-F4_TTUDGA_SPO1dp_like"/>
    <property type="match status" value="1"/>
</dbReference>
<comment type="similarity">
    <text evidence="1">Belongs to the uracil-DNA glycosylase (UDG) superfamily. Type 4 (UDGa) family.</text>
</comment>
<dbReference type="Pfam" id="PF13566">
    <property type="entry name" value="DUF4130"/>
    <property type="match status" value="1"/>
</dbReference>
<evidence type="ECO:0000256" key="1">
    <source>
        <dbReference type="ARBA" id="ARBA00006521"/>
    </source>
</evidence>
<feature type="domain" description="Uracil-DNA glycosylase-like" evidence="10">
    <location>
        <begin position="321"/>
        <end position="481"/>
    </location>
</feature>
<keyword evidence="8" id="KW-0411">Iron-sulfur</keyword>
<evidence type="ECO:0000256" key="6">
    <source>
        <dbReference type="ARBA" id="ARBA00022801"/>
    </source>
</evidence>
<dbReference type="PANTHER" id="PTHR33693:SF9">
    <property type="entry name" value="TYPE-4 URACIL-DNA GLYCOSYLASE"/>
    <property type="match status" value="1"/>
</dbReference>
<evidence type="ECO:0000256" key="8">
    <source>
        <dbReference type="ARBA" id="ARBA00023014"/>
    </source>
</evidence>